<keyword evidence="3 5" id="KW-0863">Zinc-finger</keyword>
<dbReference type="GO" id="GO:0008270">
    <property type="term" value="F:zinc ion binding"/>
    <property type="evidence" value="ECO:0007669"/>
    <property type="project" value="UniProtKB-KW"/>
</dbReference>
<keyword evidence="4 5" id="KW-0862">Zinc</keyword>
<dbReference type="PROSITE" id="PS50103">
    <property type="entry name" value="ZF_C3H1"/>
    <property type="match status" value="4"/>
</dbReference>
<dbReference type="AlphaFoldDB" id="A0A1V9YVP3"/>
<evidence type="ECO:0000313" key="8">
    <source>
        <dbReference type="Proteomes" id="UP000243579"/>
    </source>
</evidence>
<feature type="domain" description="C3H1-type" evidence="6">
    <location>
        <begin position="127"/>
        <end position="148"/>
    </location>
</feature>
<evidence type="ECO:0000256" key="3">
    <source>
        <dbReference type="ARBA" id="ARBA00022771"/>
    </source>
</evidence>
<reference evidence="7 8" key="1">
    <citation type="journal article" date="2014" name="Genome Biol. Evol.">
        <title>The secreted proteins of Achlya hypogyna and Thraustotheca clavata identify the ancestral oomycete secretome and reveal gene acquisitions by horizontal gene transfer.</title>
        <authorList>
            <person name="Misner I."/>
            <person name="Blouin N."/>
            <person name="Leonard G."/>
            <person name="Richards T.A."/>
            <person name="Lane C.E."/>
        </authorList>
    </citation>
    <scope>NUCLEOTIDE SEQUENCE [LARGE SCALE GENOMIC DNA]</scope>
    <source>
        <strain evidence="7 8">ATCC 48635</strain>
    </source>
</reference>
<feature type="domain" description="C3H1-type" evidence="6">
    <location>
        <begin position="95"/>
        <end position="123"/>
    </location>
</feature>
<keyword evidence="8" id="KW-1185">Reference proteome</keyword>
<evidence type="ECO:0000256" key="1">
    <source>
        <dbReference type="ARBA" id="ARBA00022723"/>
    </source>
</evidence>
<feature type="zinc finger region" description="C3H1-type" evidence="5">
    <location>
        <begin position="149"/>
        <end position="175"/>
    </location>
</feature>
<protein>
    <submittedName>
        <fullName evidence="7">Smad-interacting and CPSF-like protein</fullName>
    </submittedName>
</protein>
<dbReference type="STRING" id="1202772.A0A1V9YVP3"/>
<dbReference type="OrthoDB" id="3247158at2759"/>
<dbReference type="Proteomes" id="UP000243579">
    <property type="component" value="Unassembled WGS sequence"/>
</dbReference>
<evidence type="ECO:0000313" key="7">
    <source>
        <dbReference type="EMBL" id="OQR89717.1"/>
    </source>
</evidence>
<feature type="zinc finger region" description="C3H1-type" evidence="5">
    <location>
        <begin position="176"/>
        <end position="203"/>
    </location>
</feature>
<accession>A0A1V9YVP3</accession>
<sequence length="262" mass="28696">MASEEAIVRARIAALKNVIAAREGKVPTAKYVRSAPPRAAPYAPYRRLSYPKQVPKTRNLTWKAPDIVVPAPSLQYNIGPRPRPALTHSTSAPTAARTEYCLFYNRFGVCNKKNACLFIHDSRKVAVCRKFLRGECTDSACTLSHERDQNKMPVCTLFLQGRCSREDCPYRHVNVSRDAAVCDAFLKGYCPEGELCRLKHELPSKKGGSGASATMRPVTPASVDLAEPVSSDIGAPVAAPTLSIRPTIRFTPRVAGTPTKSR</sequence>
<keyword evidence="1 5" id="KW-0479">Metal-binding</keyword>
<dbReference type="PANTHER" id="PTHR46156:SF1">
    <property type="entry name" value="ZINC FINGER CCCH DOMAIN-CONTAINING PROTEIN 3"/>
    <property type="match status" value="1"/>
</dbReference>
<feature type="domain" description="C3H1-type" evidence="6">
    <location>
        <begin position="176"/>
        <end position="203"/>
    </location>
</feature>
<organism evidence="7 8">
    <name type="scientific">Achlya hypogyna</name>
    <name type="common">Oomycete</name>
    <name type="synonym">Protoachlya hypogyna</name>
    <dbReference type="NCBI Taxonomy" id="1202772"/>
    <lineage>
        <taxon>Eukaryota</taxon>
        <taxon>Sar</taxon>
        <taxon>Stramenopiles</taxon>
        <taxon>Oomycota</taxon>
        <taxon>Saprolegniomycetes</taxon>
        <taxon>Saprolegniales</taxon>
        <taxon>Achlyaceae</taxon>
        <taxon>Achlya</taxon>
    </lineage>
</organism>
<comment type="caution">
    <text evidence="7">The sequence shown here is derived from an EMBL/GenBank/DDBJ whole genome shotgun (WGS) entry which is preliminary data.</text>
</comment>
<evidence type="ECO:0000256" key="2">
    <source>
        <dbReference type="ARBA" id="ARBA00022737"/>
    </source>
</evidence>
<dbReference type="FunFam" id="4.10.1000.10:FF:000008">
    <property type="entry name" value="zinc finger CCCH domain-containing protein 3"/>
    <property type="match status" value="1"/>
</dbReference>
<evidence type="ECO:0000259" key="6">
    <source>
        <dbReference type="PROSITE" id="PS50103"/>
    </source>
</evidence>
<dbReference type="InterPro" id="IPR000571">
    <property type="entry name" value="Znf_CCCH"/>
</dbReference>
<gene>
    <name evidence="7" type="ORF">ACHHYP_06094</name>
</gene>
<dbReference type="InterPro" id="IPR036855">
    <property type="entry name" value="Znf_CCCH_sf"/>
</dbReference>
<dbReference type="PANTHER" id="PTHR46156">
    <property type="entry name" value="CCCH ZINGC FINGER"/>
    <property type="match status" value="1"/>
</dbReference>
<feature type="zinc finger region" description="C3H1-type" evidence="5">
    <location>
        <begin position="127"/>
        <end position="148"/>
    </location>
</feature>
<name>A0A1V9YVP3_ACHHY</name>
<proteinExistence type="predicted"/>
<evidence type="ECO:0000256" key="5">
    <source>
        <dbReference type="PROSITE-ProRule" id="PRU00723"/>
    </source>
</evidence>
<dbReference type="SUPFAM" id="SSF90229">
    <property type="entry name" value="CCCH zinc finger"/>
    <property type="match status" value="1"/>
</dbReference>
<keyword evidence="2" id="KW-0677">Repeat</keyword>
<feature type="zinc finger region" description="C3H1-type" evidence="5">
    <location>
        <begin position="95"/>
        <end position="123"/>
    </location>
</feature>
<feature type="domain" description="C3H1-type" evidence="6">
    <location>
        <begin position="149"/>
        <end position="175"/>
    </location>
</feature>
<dbReference type="GO" id="GO:0005634">
    <property type="term" value="C:nucleus"/>
    <property type="evidence" value="ECO:0007669"/>
    <property type="project" value="TreeGrafter"/>
</dbReference>
<dbReference type="Gene3D" id="4.10.1000.10">
    <property type="entry name" value="Zinc finger, CCCH-type"/>
    <property type="match status" value="1"/>
</dbReference>
<dbReference type="SMART" id="SM00356">
    <property type="entry name" value="ZnF_C3H1"/>
    <property type="match status" value="4"/>
</dbReference>
<dbReference type="EMBL" id="JNBR01000751">
    <property type="protein sequence ID" value="OQR89717.1"/>
    <property type="molecule type" value="Genomic_DNA"/>
</dbReference>
<evidence type="ECO:0000256" key="4">
    <source>
        <dbReference type="ARBA" id="ARBA00022833"/>
    </source>
</evidence>